<dbReference type="EMBL" id="CP043875">
    <property type="protein sequence ID" value="WOF15882.1"/>
    <property type="molecule type" value="Genomic_DNA"/>
</dbReference>
<evidence type="ECO:0000313" key="2">
    <source>
        <dbReference type="Proteomes" id="UP001301797"/>
    </source>
</evidence>
<dbReference type="RefSeq" id="WP_317137451.1">
    <property type="nucleotide sequence ID" value="NZ_CP043875.1"/>
</dbReference>
<protein>
    <submittedName>
        <fullName evidence="1">Uncharacterized protein</fullName>
    </submittedName>
</protein>
<dbReference type="KEGG" id="mefw:F1737_03805"/>
<accession>A0AA97FBL1</accession>
<keyword evidence="2" id="KW-1185">Reference proteome</keyword>
<sequence length="131" mass="15444">MKDYLKLAEIADQILGVADEDDDKLVVLLDELDESVRFDLINSDFLNAHQVFYYYFRTEPEEIVTDRLMLEPASSLKNGVFIDEYGILELYFTTRNNYPEIYIYDGDQELKSFVGKDAYRKAVLFSEEYDY</sequence>
<dbReference type="Proteomes" id="UP001301797">
    <property type="component" value="Chromosome"/>
</dbReference>
<dbReference type="AlphaFoldDB" id="A0AA97FBL1"/>
<evidence type="ECO:0000313" key="1">
    <source>
        <dbReference type="EMBL" id="WOF15882.1"/>
    </source>
</evidence>
<organism evidence="1 2">
    <name type="scientific">Methanochimaera problematica</name>
    <dbReference type="NCBI Taxonomy" id="2609417"/>
    <lineage>
        <taxon>Archaea</taxon>
        <taxon>Methanobacteriati</taxon>
        <taxon>Methanobacteriota</taxon>
        <taxon>Stenosarchaea group</taxon>
        <taxon>Methanomicrobia</taxon>
        <taxon>Methanomicrobiales</taxon>
        <taxon>Methanomicrobiaceae</taxon>
        <taxon>Methanochimaera</taxon>
    </lineage>
</organism>
<proteinExistence type="predicted"/>
<dbReference type="GeneID" id="85229263"/>
<gene>
    <name evidence="1" type="ORF">F1737_03805</name>
</gene>
<reference evidence="1 2" key="1">
    <citation type="submission" date="2019-09" db="EMBL/GenBank/DDBJ databases">
        <title>The complete genome of Methanoplanus sp. FWC-SCC4.</title>
        <authorList>
            <person name="Chen S.-C."/>
            <person name="Zhou Y.-Z."/>
            <person name="Lai M.-C."/>
        </authorList>
    </citation>
    <scope>NUCLEOTIDE SEQUENCE [LARGE SCALE GENOMIC DNA]</scope>
    <source>
        <strain evidence="1 2">FWC-SCC4</strain>
    </source>
</reference>
<name>A0AA97FBL1_9EURY</name>